<evidence type="ECO:0000313" key="3">
    <source>
        <dbReference type="Proteomes" id="UP000011083"/>
    </source>
</evidence>
<dbReference type="RefSeq" id="XP_004333003.1">
    <property type="nucleotide sequence ID" value="XM_004332955.1"/>
</dbReference>
<accession>L8GCU0</accession>
<evidence type="ECO:0000313" key="2">
    <source>
        <dbReference type="EMBL" id="ELR10990.1"/>
    </source>
</evidence>
<dbReference type="PANTHER" id="PTHR12874:SF9">
    <property type="entry name" value="F-BOX ONLY PROTEIN 48"/>
    <property type="match status" value="1"/>
</dbReference>
<dbReference type="InterPro" id="IPR001810">
    <property type="entry name" value="F-box_dom"/>
</dbReference>
<reference evidence="2 3" key="1">
    <citation type="journal article" date="2013" name="Genome Biol.">
        <title>Genome of Acanthamoeba castellanii highlights extensive lateral gene transfer and early evolution of tyrosine kinase signaling.</title>
        <authorList>
            <person name="Clarke M."/>
            <person name="Lohan A.J."/>
            <person name="Liu B."/>
            <person name="Lagkouvardos I."/>
            <person name="Roy S."/>
            <person name="Zafar N."/>
            <person name="Bertelli C."/>
            <person name="Schilde C."/>
            <person name="Kianianmomeni A."/>
            <person name="Burglin T.R."/>
            <person name="Frech C."/>
            <person name="Turcotte B."/>
            <person name="Kopec K.O."/>
            <person name="Synnott J.M."/>
            <person name="Choo C."/>
            <person name="Paponov I."/>
            <person name="Finkler A."/>
            <person name="Soon Heng Tan C."/>
            <person name="Hutchins A.P."/>
            <person name="Weinmeier T."/>
            <person name="Rattei T."/>
            <person name="Chu J.S."/>
            <person name="Gimenez G."/>
            <person name="Irimia M."/>
            <person name="Rigden D.J."/>
            <person name="Fitzpatrick D.A."/>
            <person name="Lorenzo-Morales J."/>
            <person name="Bateman A."/>
            <person name="Chiu C.H."/>
            <person name="Tang P."/>
            <person name="Hegemann P."/>
            <person name="Fromm H."/>
            <person name="Raoult D."/>
            <person name="Greub G."/>
            <person name="Miranda-Saavedra D."/>
            <person name="Chen N."/>
            <person name="Nash P."/>
            <person name="Ginger M.L."/>
            <person name="Horn M."/>
            <person name="Schaap P."/>
            <person name="Caler L."/>
            <person name="Loftus B."/>
        </authorList>
    </citation>
    <scope>NUCLEOTIDE SEQUENCE [LARGE SCALE GENOMIC DNA]</scope>
    <source>
        <strain evidence="2 3">Neff</strain>
    </source>
</reference>
<name>L8GCU0_ACACF</name>
<proteinExistence type="predicted"/>
<sequence length="94" mass="10054">MEVLPPEVWVDILGWVDGAADVVRFGLTCRAANVLATDPSLWRTLCPRLLFPSCAGQVRRAVEAQAGVERAKVAAAVARTPPAESALCGLGRRR</sequence>
<keyword evidence="3" id="KW-1185">Reference proteome</keyword>
<protein>
    <recommendedName>
        <fullName evidence="1">F-box domain-containing protein</fullName>
    </recommendedName>
</protein>
<gene>
    <name evidence="2" type="ORF">ACA1_353980</name>
</gene>
<dbReference type="SUPFAM" id="SSF81383">
    <property type="entry name" value="F-box domain"/>
    <property type="match status" value="1"/>
</dbReference>
<dbReference type="KEGG" id="acan:ACA1_353980"/>
<dbReference type="PANTHER" id="PTHR12874">
    <property type="entry name" value="F-BOX ONLY PROTEIN 48-RELATED"/>
    <property type="match status" value="1"/>
</dbReference>
<feature type="domain" description="F-box" evidence="1">
    <location>
        <begin position="2"/>
        <end position="47"/>
    </location>
</feature>
<evidence type="ECO:0000259" key="1">
    <source>
        <dbReference type="Pfam" id="PF12937"/>
    </source>
</evidence>
<dbReference type="InterPro" id="IPR036047">
    <property type="entry name" value="F-box-like_dom_sf"/>
</dbReference>
<organism evidence="2 3">
    <name type="scientific">Acanthamoeba castellanii (strain ATCC 30010 / Neff)</name>
    <dbReference type="NCBI Taxonomy" id="1257118"/>
    <lineage>
        <taxon>Eukaryota</taxon>
        <taxon>Amoebozoa</taxon>
        <taxon>Discosea</taxon>
        <taxon>Longamoebia</taxon>
        <taxon>Centramoebida</taxon>
        <taxon>Acanthamoebidae</taxon>
        <taxon>Acanthamoeba</taxon>
    </lineage>
</organism>
<dbReference type="EMBL" id="KB008167">
    <property type="protein sequence ID" value="ELR10990.1"/>
    <property type="molecule type" value="Genomic_DNA"/>
</dbReference>
<dbReference type="GO" id="GO:0005737">
    <property type="term" value="C:cytoplasm"/>
    <property type="evidence" value="ECO:0007669"/>
    <property type="project" value="TreeGrafter"/>
</dbReference>
<dbReference type="Proteomes" id="UP000011083">
    <property type="component" value="Unassembled WGS sequence"/>
</dbReference>
<dbReference type="GeneID" id="14911409"/>
<dbReference type="Gene3D" id="1.20.1280.50">
    <property type="match status" value="1"/>
</dbReference>
<dbReference type="AlphaFoldDB" id="L8GCU0"/>
<dbReference type="GO" id="GO:0031146">
    <property type="term" value="P:SCF-dependent proteasomal ubiquitin-dependent protein catabolic process"/>
    <property type="evidence" value="ECO:0007669"/>
    <property type="project" value="TreeGrafter"/>
</dbReference>
<dbReference type="VEuPathDB" id="AmoebaDB:ACA1_353980"/>
<dbReference type="GO" id="GO:0019005">
    <property type="term" value="C:SCF ubiquitin ligase complex"/>
    <property type="evidence" value="ECO:0007669"/>
    <property type="project" value="TreeGrafter"/>
</dbReference>
<dbReference type="Pfam" id="PF12937">
    <property type="entry name" value="F-box-like"/>
    <property type="match status" value="1"/>
</dbReference>